<organism evidence="3 4">
    <name type="scientific">Sphingobium amiense</name>
    <dbReference type="NCBI Taxonomy" id="135719"/>
    <lineage>
        <taxon>Bacteria</taxon>
        <taxon>Pseudomonadati</taxon>
        <taxon>Pseudomonadota</taxon>
        <taxon>Alphaproteobacteria</taxon>
        <taxon>Sphingomonadales</taxon>
        <taxon>Sphingomonadaceae</taxon>
        <taxon>Sphingobium</taxon>
    </lineage>
</organism>
<gene>
    <name evidence="3" type="ORF">SAMIE_1005150</name>
</gene>
<evidence type="ECO:0000256" key="1">
    <source>
        <dbReference type="SAM" id="Phobius"/>
    </source>
</evidence>
<keyword evidence="1" id="KW-0472">Membrane</keyword>
<dbReference type="RefSeq" id="WP_066697756.1">
    <property type="nucleotide sequence ID" value="NZ_AP018664.1"/>
</dbReference>
<evidence type="ECO:0000313" key="4">
    <source>
        <dbReference type="Proteomes" id="UP000279959"/>
    </source>
</evidence>
<accession>A0A494VX82</accession>
<keyword evidence="4" id="KW-1185">Reference proteome</keyword>
<protein>
    <submittedName>
        <fullName evidence="3">DUF4974 domain-containing protein</fullName>
    </submittedName>
</protein>
<evidence type="ECO:0000313" key="3">
    <source>
        <dbReference type="EMBL" id="BBD97014.1"/>
    </source>
</evidence>
<dbReference type="AlphaFoldDB" id="A0A494VX82"/>
<dbReference type="KEGG" id="sami:SAMIE_1005150"/>
<keyword evidence="1" id="KW-0812">Transmembrane</keyword>
<dbReference type="GO" id="GO:0016989">
    <property type="term" value="F:sigma factor antagonist activity"/>
    <property type="evidence" value="ECO:0007669"/>
    <property type="project" value="TreeGrafter"/>
</dbReference>
<keyword evidence="1" id="KW-1133">Transmembrane helix</keyword>
<dbReference type="EMBL" id="AP018664">
    <property type="protein sequence ID" value="BBD97014.1"/>
    <property type="molecule type" value="Genomic_DNA"/>
</dbReference>
<dbReference type="InterPro" id="IPR012373">
    <property type="entry name" value="Ferrdict_sens_TM"/>
</dbReference>
<sequence length="336" mass="36309">MSAERPCAGIDAEVAEWLVAHDRGLNADEDARFREWIADSVANREGWARGQAMWADFDRAPDPLLSSIRDEARSLGRPVWRSLSFQGVAVAASIILCISFLLWGQIGTIAPNNGPNITAAPQVTRYSSDTQRREVMLPDGSRVMLDARSKISFAQVGSRREVALLDGQAYFQVAHDVTRPFVVSTEGHTVTATGTAFGVSLIASRLSVVLEEGSVVVSSLANGTSHALSPGQAFTVSASGEEKVASADVDTALAWRSGYLELHNMTIAEAVERMNHYVERPVTVGDAQAGALRVSGQFRTDDPGRFVDTIAELYPVRVRRNARGGLEIVSSRNRGV</sequence>
<dbReference type="PANTHER" id="PTHR30273">
    <property type="entry name" value="PERIPLASMIC SIGNAL SENSOR AND SIGMA FACTOR ACTIVATOR FECR-RELATED"/>
    <property type="match status" value="1"/>
</dbReference>
<feature type="transmembrane region" description="Helical" evidence="1">
    <location>
        <begin position="83"/>
        <end position="103"/>
    </location>
</feature>
<dbReference type="Proteomes" id="UP000279959">
    <property type="component" value="Chromosome"/>
</dbReference>
<dbReference type="Pfam" id="PF04773">
    <property type="entry name" value="FecR"/>
    <property type="match status" value="1"/>
</dbReference>
<reference evidence="3 4" key="1">
    <citation type="submission" date="2018-05" db="EMBL/GenBank/DDBJ databases">
        <title>Complete Genome Sequence of the Nonylphenol-Degrading Bacterium Sphingobium amiense DSM 16289T.</title>
        <authorList>
            <person name="Ootsuka M."/>
            <person name="Nishizawa T."/>
            <person name="Ohta H."/>
        </authorList>
    </citation>
    <scope>NUCLEOTIDE SEQUENCE [LARGE SCALE GENOMIC DNA]</scope>
    <source>
        <strain evidence="3 4">DSM 16289</strain>
    </source>
</reference>
<evidence type="ECO:0000259" key="2">
    <source>
        <dbReference type="Pfam" id="PF04773"/>
    </source>
</evidence>
<feature type="domain" description="FecR protein" evidence="2">
    <location>
        <begin position="129"/>
        <end position="215"/>
    </location>
</feature>
<proteinExistence type="predicted"/>
<dbReference type="InterPro" id="IPR006860">
    <property type="entry name" value="FecR"/>
</dbReference>
<name>A0A494VX82_9SPHN</name>
<dbReference type="PIRSF" id="PIRSF018266">
    <property type="entry name" value="FecR"/>
    <property type="match status" value="1"/>
</dbReference>
<dbReference type="PANTHER" id="PTHR30273:SF2">
    <property type="entry name" value="PROTEIN FECR"/>
    <property type="match status" value="1"/>
</dbReference>
<dbReference type="Gene3D" id="2.60.120.1440">
    <property type="match status" value="1"/>
</dbReference>